<sequence length="199" mass="22662">MASTPCLIPTGAEFDTLLEAYGLTPADGVEFPVPGSLITRPPAGKVGVYPKTFDAGLRLPLTNFQEEILRCCGCSVQMLTLDAIHKVVAFEMICRANGIIPDYFVFKYFFRFPATNDKYTFSARRGGHNLVLDNKPPKNYQEKWVWVNHELLGRDHPRAVMPFETIPKLFPHNQQLRISCVLFKWMLMLCRRLSLPELV</sequence>
<dbReference type="AlphaFoldDB" id="A0AA36EC06"/>
<dbReference type="Proteomes" id="UP001177003">
    <property type="component" value="Chromosome 6"/>
</dbReference>
<evidence type="ECO:0000313" key="2">
    <source>
        <dbReference type="Proteomes" id="UP001177003"/>
    </source>
</evidence>
<reference evidence="1" key="1">
    <citation type="submission" date="2023-04" db="EMBL/GenBank/DDBJ databases">
        <authorList>
            <person name="Vijverberg K."/>
            <person name="Xiong W."/>
            <person name="Schranz E."/>
        </authorList>
    </citation>
    <scope>NUCLEOTIDE SEQUENCE</scope>
</reference>
<name>A0AA36EC06_LACSI</name>
<keyword evidence="2" id="KW-1185">Reference proteome</keyword>
<organism evidence="1 2">
    <name type="scientific">Lactuca saligna</name>
    <name type="common">Willowleaf lettuce</name>
    <dbReference type="NCBI Taxonomy" id="75948"/>
    <lineage>
        <taxon>Eukaryota</taxon>
        <taxon>Viridiplantae</taxon>
        <taxon>Streptophyta</taxon>
        <taxon>Embryophyta</taxon>
        <taxon>Tracheophyta</taxon>
        <taxon>Spermatophyta</taxon>
        <taxon>Magnoliopsida</taxon>
        <taxon>eudicotyledons</taxon>
        <taxon>Gunneridae</taxon>
        <taxon>Pentapetalae</taxon>
        <taxon>asterids</taxon>
        <taxon>campanulids</taxon>
        <taxon>Asterales</taxon>
        <taxon>Asteraceae</taxon>
        <taxon>Cichorioideae</taxon>
        <taxon>Cichorieae</taxon>
        <taxon>Lactucinae</taxon>
        <taxon>Lactuca</taxon>
    </lineage>
</organism>
<proteinExistence type="predicted"/>
<accession>A0AA36EC06</accession>
<dbReference type="EMBL" id="OX465082">
    <property type="protein sequence ID" value="CAI9290861.1"/>
    <property type="molecule type" value="Genomic_DNA"/>
</dbReference>
<protein>
    <submittedName>
        <fullName evidence="1">Uncharacterized protein</fullName>
    </submittedName>
</protein>
<gene>
    <name evidence="1" type="ORF">LSALG_LOCUS30033</name>
</gene>
<evidence type="ECO:0000313" key="1">
    <source>
        <dbReference type="EMBL" id="CAI9290861.1"/>
    </source>
</evidence>